<protein>
    <submittedName>
        <fullName evidence="2">Phenylalanine--tRNA ligase beta subunit</fullName>
        <ecNumber evidence="2">6.1.1.20</ecNumber>
    </submittedName>
</protein>
<dbReference type="Gene3D" id="3.30.70.380">
    <property type="entry name" value="Ferrodoxin-fold anticodon-binding domain"/>
    <property type="match status" value="1"/>
</dbReference>
<dbReference type="Pfam" id="PF03147">
    <property type="entry name" value="FDX-ACB"/>
    <property type="match status" value="1"/>
</dbReference>
<dbReference type="SMART" id="SM00896">
    <property type="entry name" value="FDX-ACB"/>
    <property type="match status" value="1"/>
</dbReference>
<keyword evidence="2" id="KW-0436">Ligase</keyword>
<dbReference type="InterPro" id="IPR005121">
    <property type="entry name" value="Fdx_antiC-bd"/>
</dbReference>
<evidence type="ECO:0000259" key="1">
    <source>
        <dbReference type="PROSITE" id="PS51447"/>
    </source>
</evidence>
<proteinExistence type="predicted"/>
<organism evidence="2">
    <name type="scientific">bioreactor metagenome</name>
    <dbReference type="NCBI Taxonomy" id="1076179"/>
    <lineage>
        <taxon>unclassified sequences</taxon>
        <taxon>metagenomes</taxon>
        <taxon>ecological metagenomes</taxon>
    </lineage>
</organism>
<dbReference type="PROSITE" id="PS51447">
    <property type="entry name" value="FDX_ACB"/>
    <property type="match status" value="1"/>
</dbReference>
<sequence length="89" mass="9463">MARDIAVVCDKTVTVGALENCIRRGAKGLLKEVTLFDIYTGIGIAPGKKSVAFNLTLRADNRSLTAAEADEDVSSILDLLKSELGAVLR</sequence>
<accession>A0A645DAC3</accession>
<dbReference type="AlphaFoldDB" id="A0A645DAC3"/>
<name>A0A645DAC3_9ZZZZ</name>
<reference evidence="2" key="1">
    <citation type="submission" date="2019-08" db="EMBL/GenBank/DDBJ databases">
        <authorList>
            <person name="Kucharzyk K."/>
            <person name="Murdoch R.W."/>
            <person name="Higgins S."/>
            <person name="Loffler F."/>
        </authorList>
    </citation>
    <scope>NUCLEOTIDE SEQUENCE</scope>
</reference>
<dbReference type="EC" id="6.1.1.20" evidence="2"/>
<dbReference type="SUPFAM" id="SSF54991">
    <property type="entry name" value="Anticodon-binding domain of PheRS"/>
    <property type="match status" value="1"/>
</dbReference>
<dbReference type="GO" id="GO:0004826">
    <property type="term" value="F:phenylalanine-tRNA ligase activity"/>
    <property type="evidence" value="ECO:0007669"/>
    <property type="project" value="UniProtKB-EC"/>
</dbReference>
<dbReference type="EMBL" id="VSSQ01034338">
    <property type="protein sequence ID" value="MPM86241.1"/>
    <property type="molecule type" value="Genomic_DNA"/>
</dbReference>
<evidence type="ECO:0000313" key="2">
    <source>
        <dbReference type="EMBL" id="MPM86241.1"/>
    </source>
</evidence>
<gene>
    <name evidence="2" type="primary">pheT_43</name>
    <name evidence="2" type="ORF">SDC9_133330</name>
</gene>
<dbReference type="InterPro" id="IPR036690">
    <property type="entry name" value="Fdx_antiC-bd_sf"/>
</dbReference>
<feature type="domain" description="FDX-ACB" evidence="1">
    <location>
        <begin position="1"/>
        <end position="89"/>
    </location>
</feature>
<comment type="caution">
    <text evidence="2">The sequence shown here is derived from an EMBL/GenBank/DDBJ whole genome shotgun (WGS) entry which is preliminary data.</text>
</comment>